<protein>
    <submittedName>
        <fullName evidence="2">Uncharacterized protein</fullName>
    </submittedName>
</protein>
<dbReference type="EMBL" id="BDGG01000008">
    <property type="protein sequence ID" value="GAV02853.1"/>
    <property type="molecule type" value="Genomic_DNA"/>
</dbReference>
<evidence type="ECO:0000313" key="2">
    <source>
        <dbReference type="EMBL" id="GAV02853.1"/>
    </source>
</evidence>
<proteinExistence type="predicted"/>
<keyword evidence="3" id="KW-1185">Reference proteome</keyword>
<evidence type="ECO:0000256" key="1">
    <source>
        <dbReference type="SAM" id="MobiDB-lite"/>
    </source>
</evidence>
<gene>
    <name evidence="2" type="primary">RvY_13367-1</name>
    <name evidence="2" type="synonym">RvY_13367.1</name>
    <name evidence="2" type="ORF">RvY_13367</name>
</gene>
<comment type="caution">
    <text evidence="2">The sequence shown here is derived from an EMBL/GenBank/DDBJ whole genome shotgun (WGS) entry which is preliminary data.</text>
</comment>
<dbReference type="AlphaFoldDB" id="A0A1D1VRN4"/>
<reference evidence="2 3" key="1">
    <citation type="journal article" date="2016" name="Nat. Commun.">
        <title>Extremotolerant tardigrade genome and improved radiotolerance of human cultured cells by tardigrade-unique protein.</title>
        <authorList>
            <person name="Hashimoto T."/>
            <person name="Horikawa D.D."/>
            <person name="Saito Y."/>
            <person name="Kuwahara H."/>
            <person name="Kozuka-Hata H."/>
            <person name="Shin-I T."/>
            <person name="Minakuchi Y."/>
            <person name="Ohishi K."/>
            <person name="Motoyama A."/>
            <person name="Aizu T."/>
            <person name="Enomoto A."/>
            <person name="Kondo K."/>
            <person name="Tanaka S."/>
            <person name="Hara Y."/>
            <person name="Koshikawa S."/>
            <person name="Sagara H."/>
            <person name="Miura T."/>
            <person name="Yokobori S."/>
            <person name="Miyagawa K."/>
            <person name="Suzuki Y."/>
            <person name="Kubo T."/>
            <person name="Oyama M."/>
            <person name="Kohara Y."/>
            <person name="Fujiyama A."/>
            <person name="Arakawa K."/>
            <person name="Katayama T."/>
            <person name="Toyoda A."/>
            <person name="Kunieda T."/>
        </authorList>
    </citation>
    <scope>NUCLEOTIDE SEQUENCE [LARGE SCALE GENOMIC DNA]</scope>
    <source>
        <strain evidence="2 3">YOKOZUNA-1</strain>
    </source>
</reference>
<organism evidence="2 3">
    <name type="scientific">Ramazzottius varieornatus</name>
    <name type="common">Water bear</name>
    <name type="synonym">Tardigrade</name>
    <dbReference type="NCBI Taxonomy" id="947166"/>
    <lineage>
        <taxon>Eukaryota</taxon>
        <taxon>Metazoa</taxon>
        <taxon>Ecdysozoa</taxon>
        <taxon>Tardigrada</taxon>
        <taxon>Eutardigrada</taxon>
        <taxon>Parachela</taxon>
        <taxon>Hypsibioidea</taxon>
        <taxon>Ramazzottiidae</taxon>
        <taxon>Ramazzottius</taxon>
    </lineage>
</organism>
<evidence type="ECO:0000313" key="3">
    <source>
        <dbReference type="Proteomes" id="UP000186922"/>
    </source>
</evidence>
<accession>A0A1D1VRN4</accession>
<sequence length="58" mass="6356">MDRAASRLDGPDRNSRHKGGIFGPVNGSQTCFVLRMNSQSCRLASPESYAARMRIQTG</sequence>
<name>A0A1D1VRN4_RAMVA</name>
<feature type="region of interest" description="Disordered" evidence="1">
    <location>
        <begin position="1"/>
        <end position="22"/>
    </location>
</feature>
<dbReference type="Proteomes" id="UP000186922">
    <property type="component" value="Unassembled WGS sequence"/>
</dbReference>
<feature type="compositionally biased region" description="Basic and acidic residues" evidence="1">
    <location>
        <begin position="1"/>
        <end position="14"/>
    </location>
</feature>